<dbReference type="AlphaFoldDB" id="A0A9P5YMN5"/>
<dbReference type="InterPro" id="IPR046522">
    <property type="entry name" value="DUF6699"/>
</dbReference>
<evidence type="ECO:0000259" key="2">
    <source>
        <dbReference type="Pfam" id="PF20415"/>
    </source>
</evidence>
<protein>
    <recommendedName>
        <fullName evidence="2">DUF6699 domain-containing protein</fullName>
    </recommendedName>
</protein>
<gene>
    <name evidence="3" type="ORF">BDN70DRAFT_925623</name>
</gene>
<feature type="domain" description="DUF6699" evidence="2">
    <location>
        <begin position="115"/>
        <end position="191"/>
    </location>
</feature>
<sequence>MSSTPQYTHKPGETVSKTNDTVATQTSVSNEDTLLYLRPLKGEHLTTDCRGYTPSPIMTNNDLFINDNVSRHRTPLASVPPALPRIIPVPLPRLSPHNLISTHTLLTHRLSLSPIHWNMSHPPTTAFLLSTLRAHTTAWLFEEGITPTVQSITIRIKGVPRPIVVFPTQTGHPIKIIDILDSVYRGMCEAAMGQEAVGPEIALLEPDRSLNLDSENAIDSNVIFQHYRGRVWWNGLSKCTVEDEVWILQRTERG</sequence>
<organism evidence="3 4">
    <name type="scientific">Pholiota conissans</name>
    <dbReference type="NCBI Taxonomy" id="109636"/>
    <lineage>
        <taxon>Eukaryota</taxon>
        <taxon>Fungi</taxon>
        <taxon>Dikarya</taxon>
        <taxon>Basidiomycota</taxon>
        <taxon>Agaricomycotina</taxon>
        <taxon>Agaricomycetes</taxon>
        <taxon>Agaricomycetidae</taxon>
        <taxon>Agaricales</taxon>
        <taxon>Agaricineae</taxon>
        <taxon>Strophariaceae</taxon>
        <taxon>Pholiota</taxon>
    </lineage>
</organism>
<feature type="region of interest" description="Disordered" evidence="1">
    <location>
        <begin position="1"/>
        <end position="21"/>
    </location>
</feature>
<dbReference type="OrthoDB" id="3172906at2759"/>
<comment type="caution">
    <text evidence="3">The sequence shown here is derived from an EMBL/GenBank/DDBJ whole genome shotgun (WGS) entry which is preliminary data.</text>
</comment>
<keyword evidence="4" id="KW-1185">Reference proteome</keyword>
<reference evidence="3" key="1">
    <citation type="submission" date="2020-11" db="EMBL/GenBank/DDBJ databases">
        <authorList>
            <consortium name="DOE Joint Genome Institute"/>
            <person name="Ahrendt S."/>
            <person name="Riley R."/>
            <person name="Andreopoulos W."/>
            <person name="Labutti K."/>
            <person name="Pangilinan J."/>
            <person name="Ruiz-Duenas F.J."/>
            <person name="Barrasa J.M."/>
            <person name="Sanchez-Garcia M."/>
            <person name="Camarero S."/>
            <person name="Miyauchi S."/>
            <person name="Serrano A."/>
            <person name="Linde D."/>
            <person name="Babiker R."/>
            <person name="Drula E."/>
            <person name="Ayuso-Fernandez I."/>
            <person name="Pacheco R."/>
            <person name="Padilla G."/>
            <person name="Ferreira P."/>
            <person name="Barriuso J."/>
            <person name="Kellner H."/>
            <person name="Castanera R."/>
            <person name="Alfaro M."/>
            <person name="Ramirez L."/>
            <person name="Pisabarro A.G."/>
            <person name="Kuo A."/>
            <person name="Tritt A."/>
            <person name="Lipzen A."/>
            <person name="He G."/>
            <person name="Yan M."/>
            <person name="Ng V."/>
            <person name="Cullen D."/>
            <person name="Martin F."/>
            <person name="Rosso M.-N."/>
            <person name="Henrissat B."/>
            <person name="Hibbett D."/>
            <person name="Martinez A.T."/>
            <person name="Grigoriev I.V."/>
        </authorList>
    </citation>
    <scope>NUCLEOTIDE SEQUENCE</scope>
    <source>
        <strain evidence="3">CIRM-BRFM 674</strain>
    </source>
</reference>
<dbReference type="EMBL" id="MU155518">
    <property type="protein sequence ID" value="KAF9472592.1"/>
    <property type="molecule type" value="Genomic_DNA"/>
</dbReference>
<name>A0A9P5YMN5_9AGAR</name>
<evidence type="ECO:0000313" key="4">
    <source>
        <dbReference type="Proteomes" id="UP000807469"/>
    </source>
</evidence>
<dbReference type="Pfam" id="PF20415">
    <property type="entry name" value="DUF6699"/>
    <property type="match status" value="1"/>
</dbReference>
<evidence type="ECO:0000313" key="3">
    <source>
        <dbReference type="EMBL" id="KAF9472592.1"/>
    </source>
</evidence>
<proteinExistence type="predicted"/>
<evidence type="ECO:0000256" key="1">
    <source>
        <dbReference type="SAM" id="MobiDB-lite"/>
    </source>
</evidence>
<dbReference type="Proteomes" id="UP000807469">
    <property type="component" value="Unassembled WGS sequence"/>
</dbReference>
<accession>A0A9P5YMN5</accession>